<keyword evidence="1" id="KW-0479">Metal-binding</keyword>
<evidence type="ECO:0000256" key="2">
    <source>
        <dbReference type="ARBA" id="ARBA00022837"/>
    </source>
</evidence>
<dbReference type="Gene3D" id="1.10.238.10">
    <property type="entry name" value="EF-hand"/>
    <property type="match status" value="1"/>
</dbReference>
<feature type="compositionally biased region" description="Low complexity" evidence="4">
    <location>
        <begin position="116"/>
        <end position="127"/>
    </location>
</feature>
<sequence length="610" mass="70468">MSELNASDISRRQLPRCVCQRSQQVVFCKMPSAQVLQPVLKMKVDELFLNWLSDPATQSLLKDYLDLIKSGQRIDLCSKDVQDKRSLSFNENNNVASQMNLSEKKPAVLSVPSGPPSASTLPSGSSSNTRVTGSNGRVLRRSVSTRKAQVRTEEPVTTALSESIPKFYFPQGRPQANLNIDGLISKIEKIFSQFPNERATIEDMGQVAKACECPLYWKVPLFSSAGGDRTGFISVHKFVAMWRKTLQTCHDEASKFVHLLAKPGCNYLEQDDFIPFLQDVVNSHAGLAFLKEAPDFHSRYITTVIQRIFYNVNRSWTGKITCSELRKSNFLQNVALLEQEEDVNQLTDFFSYEHFYVIYCKFWELDTDHDLYIDQKDLARHSDQAISHRMIERIFSGTVTRDRQVHKNGRLSYGDFVWFLISEEDKKTDTSIEYWFRCMDLDGDGVLSMYELEYFYEEQCQKLEAMAIEPLSFEDCLCQMLDLVKPEVEGKVTLRDLKRCKLSHIFFDTFFNIEKYLGHEQKDPFSLMREMETYGQELSDWEKYAAEEYDILLAEEAANDQCNEVYDNPLSPLGQHISSELGFTKRHFFEIPSPHCNLDLDEYEYEDDFE</sequence>
<name>A0AA88SNT1_CHASR</name>
<dbReference type="GO" id="GO:0000159">
    <property type="term" value="C:protein phosphatase type 2A complex"/>
    <property type="evidence" value="ECO:0007669"/>
    <property type="project" value="TreeGrafter"/>
</dbReference>
<reference evidence="6" key="1">
    <citation type="submission" date="2023-07" db="EMBL/GenBank/DDBJ databases">
        <title>Chromosome-level Genome Assembly of Striped Snakehead (Channa striata).</title>
        <authorList>
            <person name="Liu H."/>
        </authorList>
    </citation>
    <scope>NUCLEOTIDE SEQUENCE</scope>
    <source>
        <strain evidence="6">Gz</strain>
        <tissue evidence="6">Muscle</tissue>
    </source>
</reference>
<dbReference type="InterPro" id="IPR018247">
    <property type="entry name" value="EF_Hand_1_Ca_BS"/>
</dbReference>
<dbReference type="PANTHER" id="PTHR14095">
    <property type="entry name" value="PHOSPHATASE 2A REGULATORY SUBUNIT-RELATED"/>
    <property type="match status" value="1"/>
</dbReference>
<feature type="domain" description="EF-hand" evidence="5">
    <location>
        <begin position="427"/>
        <end position="462"/>
    </location>
</feature>
<dbReference type="Gene3D" id="1.10.238.220">
    <property type="match status" value="1"/>
</dbReference>
<dbReference type="Pfam" id="PF17958">
    <property type="entry name" value="EF-hand_13"/>
    <property type="match status" value="1"/>
</dbReference>
<evidence type="ECO:0000256" key="1">
    <source>
        <dbReference type="ARBA" id="ARBA00022723"/>
    </source>
</evidence>
<dbReference type="InterPro" id="IPR041534">
    <property type="entry name" value="EF-hand_13"/>
</dbReference>
<evidence type="ECO:0000256" key="3">
    <source>
        <dbReference type="ARBA" id="ARBA00093310"/>
    </source>
</evidence>
<gene>
    <name evidence="6" type="ORF">Q5P01_013800</name>
</gene>
<organism evidence="6 7">
    <name type="scientific">Channa striata</name>
    <name type="common">Snakehead murrel</name>
    <name type="synonym">Ophicephalus striatus</name>
    <dbReference type="NCBI Taxonomy" id="64152"/>
    <lineage>
        <taxon>Eukaryota</taxon>
        <taxon>Metazoa</taxon>
        <taxon>Chordata</taxon>
        <taxon>Craniata</taxon>
        <taxon>Vertebrata</taxon>
        <taxon>Euteleostomi</taxon>
        <taxon>Actinopterygii</taxon>
        <taxon>Neopterygii</taxon>
        <taxon>Teleostei</taxon>
        <taxon>Neoteleostei</taxon>
        <taxon>Acanthomorphata</taxon>
        <taxon>Anabantaria</taxon>
        <taxon>Anabantiformes</taxon>
        <taxon>Channoidei</taxon>
        <taxon>Channidae</taxon>
        <taxon>Channa</taxon>
    </lineage>
</organism>
<dbReference type="InterPro" id="IPR002048">
    <property type="entry name" value="EF_hand_dom"/>
</dbReference>
<dbReference type="FunFam" id="1.10.238.230:FF:000001">
    <property type="entry name" value="Serine/threonine-protein phosphatase 2A regulatory subunit B'' subunit beta"/>
    <property type="match status" value="1"/>
</dbReference>
<dbReference type="Gene3D" id="1.10.238.230">
    <property type="match status" value="1"/>
</dbReference>
<proteinExistence type="predicted"/>
<dbReference type="Proteomes" id="UP001187415">
    <property type="component" value="Unassembled WGS sequence"/>
</dbReference>
<dbReference type="EMBL" id="JAUPFM010000010">
    <property type="protein sequence ID" value="KAK2840060.1"/>
    <property type="molecule type" value="Genomic_DNA"/>
</dbReference>
<evidence type="ECO:0000313" key="7">
    <source>
        <dbReference type="Proteomes" id="UP001187415"/>
    </source>
</evidence>
<dbReference type="GO" id="GO:0005509">
    <property type="term" value="F:calcium ion binding"/>
    <property type="evidence" value="ECO:0007669"/>
    <property type="project" value="InterPro"/>
</dbReference>
<dbReference type="InterPro" id="IPR048855">
    <property type="entry name" value="P2R3A_B_D_EF-hand"/>
</dbReference>
<feature type="region of interest" description="Disordered" evidence="4">
    <location>
        <begin position="107"/>
        <end position="150"/>
    </location>
</feature>
<dbReference type="SUPFAM" id="SSF47473">
    <property type="entry name" value="EF-hand"/>
    <property type="match status" value="2"/>
</dbReference>
<dbReference type="AlphaFoldDB" id="A0AA88SNT1"/>
<evidence type="ECO:0000256" key="4">
    <source>
        <dbReference type="SAM" id="MobiDB-lite"/>
    </source>
</evidence>
<dbReference type="PROSITE" id="PS50222">
    <property type="entry name" value="EF_HAND_2"/>
    <property type="match status" value="1"/>
</dbReference>
<accession>A0AA88SNT1</accession>
<comment type="function">
    <text evidence="3">The B regulatory subunit might modulate substrate selectivity and catalytic activity, and might also direct the localization of the catalytic enzyme to a particular subcellular compartment.</text>
</comment>
<dbReference type="Pfam" id="PF21161">
    <property type="entry name" value="P2R3B_EF-hand"/>
    <property type="match status" value="1"/>
</dbReference>
<evidence type="ECO:0000259" key="5">
    <source>
        <dbReference type="PROSITE" id="PS50222"/>
    </source>
</evidence>
<protein>
    <recommendedName>
        <fullName evidence="5">EF-hand domain-containing protein</fullName>
    </recommendedName>
</protein>
<dbReference type="FunFam" id="1.10.238.220:FF:000001">
    <property type="entry name" value="Serine/threonine-protein phosphatase 2A regulatory subunit B'' subunit alpha"/>
    <property type="match status" value="1"/>
</dbReference>
<keyword evidence="7" id="KW-1185">Reference proteome</keyword>
<dbReference type="GO" id="GO:0019888">
    <property type="term" value="F:protein phosphatase regulator activity"/>
    <property type="evidence" value="ECO:0007669"/>
    <property type="project" value="TreeGrafter"/>
</dbReference>
<keyword evidence="2" id="KW-0106">Calcium</keyword>
<dbReference type="InterPro" id="IPR011992">
    <property type="entry name" value="EF-hand-dom_pair"/>
</dbReference>
<comment type="caution">
    <text evidence="6">The sequence shown here is derived from an EMBL/GenBank/DDBJ whole genome shotgun (WGS) entry which is preliminary data.</text>
</comment>
<dbReference type="Pfam" id="PF13499">
    <property type="entry name" value="EF-hand_7"/>
    <property type="match status" value="1"/>
</dbReference>
<dbReference type="FunFam" id="1.10.238.10:FF:000628">
    <property type="entry name" value="Serine/threonine-protein phosphatase 2A regulatory subunit B'' subunit beta"/>
    <property type="match status" value="1"/>
</dbReference>
<evidence type="ECO:0000313" key="6">
    <source>
        <dbReference type="EMBL" id="KAK2840060.1"/>
    </source>
</evidence>
<dbReference type="PANTHER" id="PTHR14095:SF1">
    <property type="entry name" value="SERINE_THREONINE-PROTEIN PHOSPHATASE 2A REGULATORY SUBUNIT B'' SUBUNIT BETA"/>
    <property type="match status" value="1"/>
</dbReference>
<dbReference type="PROSITE" id="PS00018">
    <property type="entry name" value="EF_HAND_1"/>
    <property type="match status" value="1"/>
</dbReference>